<dbReference type="AlphaFoldDB" id="A0AAV7N426"/>
<evidence type="ECO:0000313" key="2">
    <source>
        <dbReference type="Proteomes" id="UP001066276"/>
    </source>
</evidence>
<comment type="caution">
    <text evidence="1">The sequence shown here is derived from an EMBL/GenBank/DDBJ whole genome shotgun (WGS) entry which is preliminary data.</text>
</comment>
<gene>
    <name evidence="1" type="ORF">NDU88_007432</name>
</gene>
<evidence type="ECO:0000313" key="1">
    <source>
        <dbReference type="EMBL" id="KAJ1110077.1"/>
    </source>
</evidence>
<name>A0AAV7N426_PLEWA</name>
<organism evidence="1 2">
    <name type="scientific">Pleurodeles waltl</name>
    <name type="common">Iberian ribbed newt</name>
    <dbReference type="NCBI Taxonomy" id="8319"/>
    <lineage>
        <taxon>Eukaryota</taxon>
        <taxon>Metazoa</taxon>
        <taxon>Chordata</taxon>
        <taxon>Craniata</taxon>
        <taxon>Vertebrata</taxon>
        <taxon>Euteleostomi</taxon>
        <taxon>Amphibia</taxon>
        <taxon>Batrachia</taxon>
        <taxon>Caudata</taxon>
        <taxon>Salamandroidea</taxon>
        <taxon>Salamandridae</taxon>
        <taxon>Pleurodelinae</taxon>
        <taxon>Pleurodeles</taxon>
    </lineage>
</organism>
<accession>A0AAV7N426</accession>
<dbReference type="Proteomes" id="UP001066276">
    <property type="component" value="Chromosome 9"/>
</dbReference>
<dbReference type="EMBL" id="JANPWB010000013">
    <property type="protein sequence ID" value="KAJ1110077.1"/>
    <property type="molecule type" value="Genomic_DNA"/>
</dbReference>
<proteinExistence type="predicted"/>
<reference evidence="1" key="1">
    <citation type="journal article" date="2022" name="bioRxiv">
        <title>Sequencing and chromosome-scale assembly of the giantPleurodeles waltlgenome.</title>
        <authorList>
            <person name="Brown T."/>
            <person name="Elewa A."/>
            <person name="Iarovenko S."/>
            <person name="Subramanian E."/>
            <person name="Araus A.J."/>
            <person name="Petzold A."/>
            <person name="Susuki M."/>
            <person name="Suzuki K.-i.T."/>
            <person name="Hayashi T."/>
            <person name="Toyoda A."/>
            <person name="Oliveira C."/>
            <person name="Osipova E."/>
            <person name="Leigh N.D."/>
            <person name="Simon A."/>
            <person name="Yun M.H."/>
        </authorList>
    </citation>
    <scope>NUCLEOTIDE SEQUENCE</scope>
    <source>
        <strain evidence="1">20211129_DDA</strain>
        <tissue evidence="1">Liver</tissue>
    </source>
</reference>
<keyword evidence="2" id="KW-1185">Reference proteome</keyword>
<protein>
    <submittedName>
        <fullName evidence="1">Uncharacterized protein</fullName>
    </submittedName>
</protein>
<sequence>MVEGDVVASGEDGVKGLTSCVGGCVDELCEAEVGKVFSQGGGVGVIVVFEVKVQVPEEDLVRGGECMGAGQVGDGIADMCPLSWGSIDECSSECGVGVSADLEVKEFGGAEGVIQGGFDFKGGFVDDGYASSGSVGAVSASDFVSVRDGYGNVGC</sequence>